<name>A0A450TTL0_9GAMM</name>
<evidence type="ECO:0000256" key="1">
    <source>
        <dbReference type="SAM" id="MobiDB-lite"/>
    </source>
</evidence>
<evidence type="ECO:0000313" key="2">
    <source>
        <dbReference type="EMBL" id="VFJ72018.1"/>
    </source>
</evidence>
<sequence>MTVRPKFESEPPILDSTILHDWPAHRDAFIAAANRWKTGQGKNVSNPVVRPATPGIPHNINQTSTENPT</sequence>
<organism evidence="2">
    <name type="scientific">Candidatus Kentrum sp. FW</name>
    <dbReference type="NCBI Taxonomy" id="2126338"/>
    <lineage>
        <taxon>Bacteria</taxon>
        <taxon>Pseudomonadati</taxon>
        <taxon>Pseudomonadota</taxon>
        <taxon>Gammaproteobacteria</taxon>
        <taxon>Candidatus Kentrum</taxon>
    </lineage>
</organism>
<gene>
    <name evidence="2" type="ORF">BECKFW1821C_GA0114237_103024</name>
</gene>
<protein>
    <submittedName>
        <fullName evidence="2">Uncharacterized protein</fullName>
    </submittedName>
</protein>
<dbReference type="AlphaFoldDB" id="A0A450TTL0"/>
<proteinExistence type="predicted"/>
<reference evidence="2" key="1">
    <citation type="submission" date="2019-02" db="EMBL/GenBank/DDBJ databases">
        <authorList>
            <person name="Gruber-Vodicka R. H."/>
            <person name="Seah K. B. B."/>
        </authorList>
    </citation>
    <scope>NUCLEOTIDE SEQUENCE</scope>
    <source>
        <strain evidence="2">BECK_BZ131</strain>
    </source>
</reference>
<accession>A0A450TTL0</accession>
<feature type="compositionally biased region" description="Polar residues" evidence="1">
    <location>
        <begin position="59"/>
        <end position="69"/>
    </location>
</feature>
<feature type="region of interest" description="Disordered" evidence="1">
    <location>
        <begin position="39"/>
        <end position="69"/>
    </location>
</feature>
<dbReference type="EMBL" id="CAADFE010000030">
    <property type="protein sequence ID" value="VFJ72018.1"/>
    <property type="molecule type" value="Genomic_DNA"/>
</dbReference>